<organism evidence="1 2">
    <name type="scientific">Acidaminococcus intestini (strain RyC-MR95)</name>
    <dbReference type="NCBI Taxonomy" id="568816"/>
    <lineage>
        <taxon>Bacteria</taxon>
        <taxon>Bacillati</taxon>
        <taxon>Bacillota</taxon>
        <taxon>Negativicutes</taxon>
        <taxon>Acidaminococcales</taxon>
        <taxon>Acidaminococcaceae</taxon>
        <taxon>Acidaminococcus</taxon>
    </lineage>
</organism>
<accession>G4Q7A5</accession>
<dbReference type="KEGG" id="ain:Acin_0195"/>
<proteinExistence type="predicted"/>
<evidence type="ECO:0000313" key="1">
    <source>
        <dbReference type="EMBL" id="AEQ21443.1"/>
    </source>
</evidence>
<protein>
    <submittedName>
        <fullName evidence="1">Uncharacterized protein</fullName>
    </submittedName>
</protein>
<reference evidence="1 2" key="1">
    <citation type="journal article" date="2011" name="J. Bacteriol.">
        <title>Complete genome sequence of Acidaminococcus intestini RYC-MR95, a Gram-negative bacterium from the phylum Firmicutes.</title>
        <authorList>
            <person name="D'Auria G."/>
            <person name="Galan J.C."/>
            <person name="Rodriguez-Alcayna M."/>
            <person name="Moya A."/>
            <person name="Baquero F."/>
            <person name="Latorre A."/>
        </authorList>
    </citation>
    <scope>NUCLEOTIDE SEQUENCE [LARGE SCALE GENOMIC DNA]</scope>
    <source>
        <strain evidence="1 2">RyC-MR95</strain>
    </source>
</reference>
<dbReference type="EMBL" id="CP003058">
    <property type="protein sequence ID" value="AEQ21443.1"/>
    <property type="molecule type" value="Genomic_DNA"/>
</dbReference>
<dbReference type="Proteomes" id="UP000007093">
    <property type="component" value="Chromosome"/>
</dbReference>
<gene>
    <name evidence="1" type="ordered locus">Acin_0195</name>
</gene>
<evidence type="ECO:0000313" key="2">
    <source>
        <dbReference type="Proteomes" id="UP000007093"/>
    </source>
</evidence>
<sequence length="54" mass="5561">MLLKDGPFCSGSLGGSFWKAAHPFGKAGRVGKKAGFPSLKDGSLGVARHCEAVE</sequence>
<name>G4Q7A5_ACIIR</name>
<dbReference type="HOGENOM" id="CLU_3039419_0_0_9"/>
<keyword evidence="2" id="KW-1185">Reference proteome</keyword>
<dbReference type="InParanoid" id="G4Q7A5"/>
<dbReference type="PATRIC" id="fig|568816.4.peg.188"/>
<dbReference type="AlphaFoldDB" id="G4Q7A5"/>